<dbReference type="RefSeq" id="YP_009036278.1">
    <property type="nucleotide sequence ID" value="NC_024211.1"/>
</dbReference>
<proteinExistence type="predicted"/>
<dbReference type="EMBL" id="KJ489401">
    <property type="protein sequence ID" value="AHZ10789.1"/>
    <property type="molecule type" value="Genomic_DNA"/>
</dbReference>
<keyword evidence="1" id="KW-0175">Coiled coil</keyword>
<dbReference type="GeneID" id="19525916"/>
<evidence type="ECO:0000256" key="1">
    <source>
        <dbReference type="SAM" id="Coils"/>
    </source>
</evidence>
<accession>A0A024B2E5</accession>
<name>A0A024B2E5_9CAUD</name>
<reference evidence="3" key="1">
    <citation type="submission" date="2014-09" db="EMBL/GenBank/DDBJ databases">
        <authorList>
            <person name="Sauder A.B."/>
            <person name="McKenzie Q.R."/>
            <person name="Temple L.M."/>
            <person name="Alexis B.K."/>
            <person name="Al-Atrache Z."/>
            <person name="Lewis L.O."/>
            <person name="Loesser-Casey K.E."/>
            <person name="Mitchell K.J."/>
        </authorList>
    </citation>
    <scope>NUCLEOTIDE SEQUENCE [LARGE SCALE GENOMIC DNA]</scope>
</reference>
<evidence type="ECO:0000313" key="3">
    <source>
        <dbReference type="Proteomes" id="UP000026906"/>
    </source>
</evidence>
<protein>
    <submittedName>
        <fullName evidence="2">Uncharacterized protein</fullName>
    </submittedName>
</protein>
<feature type="coiled-coil region" evidence="1">
    <location>
        <begin position="7"/>
        <end position="69"/>
    </location>
</feature>
<sequence>MEINPTLVALNEEIKNTTLKLGKLSREQSVLVSKLADNSEEIIYLTAILNQYNDDRARLERMKRIADAERKITDLDCRMLKMGARLT</sequence>
<organism evidence="2 3">
    <name type="scientific">Bacillus phage Megatron</name>
    <dbReference type="NCBI Taxonomy" id="1486661"/>
    <lineage>
        <taxon>Viruses</taxon>
        <taxon>Duplodnaviria</taxon>
        <taxon>Heunggongvirae</taxon>
        <taxon>Uroviricota</taxon>
        <taxon>Caudoviricetes</taxon>
        <taxon>Herelleviridae</taxon>
        <taxon>Bastillevirinae</taxon>
        <taxon>Wphvirus</taxon>
        <taxon>Wphvirus megatron</taxon>
    </lineage>
</organism>
<dbReference type="Proteomes" id="UP000026906">
    <property type="component" value="Segment"/>
</dbReference>
<evidence type="ECO:0000313" key="2">
    <source>
        <dbReference type="EMBL" id="AHZ10789.1"/>
    </source>
</evidence>
<keyword evidence="3" id="KW-1185">Reference proteome</keyword>
<dbReference type="KEGG" id="vg:19525916"/>